<proteinExistence type="predicted"/>
<organism evidence="2 3">
    <name type="scientific">Staphylococcus saccharolyticus</name>
    <dbReference type="NCBI Taxonomy" id="33028"/>
    <lineage>
        <taxon>Bacteria</taxon>
        <taxon>Bacillati</taxon>
        <taxon>Bacillota</taxon>
        <taxon>Bacilli</taxon>
        <taxon>Bacillales</taxon>
        <taxon>Staphylococcaceae</taxon>
        <taxon>Staphylococcus</taxon>
    </lineage>
</organism>
<sequence length="143" mass="16626">MSILMSVVVYMMTLTSDVLNDVLSFKADVIIQFPYILSSITLIVLFILCVLKDMEKIWYWLISLMIIITMSIHDILGLNMCLFGLLLLEPYISQEWYCGLGLQYILCVMHLWSIEVILQNRKSSRYSYGDGVRILSDSTYFRT</sequence>
<evidence type="ECO:0000256" key="1">
    <source>
        <dbReference type="SAM" id="Phobius"/>
    </source>
</evidence>
<feature type="transmembrane region" description="Helical" evidence="1">
    <location>
        <begin position="100"/>
        <end position="118"/>
    </location>
</feature>
<keyword evidence="1" id="KW-1133">Transmembrane helix</keyword>
<gene>
    <name evidence="2" type="ORF">NCTC11807_00684</name>
</gene>
<dbReference type="EMBL" id="UHDZ01000001">
    <property type="protein sequence ID" value="SUM68943.1"/>
    <property type="molecule type" value="Genomic_DNA"/>
</dbReference>
<name>A0A380H2P3_9STAP</name>
<evidence type="ECO:0000313" key="2">
    <source>
        <dbReference type="EMBL" id="SUM68943.1"/>
    </source>
</evidence>
<accession>A0A380H2P3</accession>
<reference evidence="2 3" key="1">
    <citation type="submission" date="2018-06" db="EMBL/GenBank/DDBJ databases">
        <authorList>
            <consortium name="Pathogen Informatics"/>
            <person name="Doyle S."/>
        </authorList>
    </citation>
    <scope>NUCLEOTIDE SEQUENCE [LARGE SCALE GENOMIC DNA]</scope>
    <source>
        <strain evidence="2 3">NCTC11807</strain>
    </source>
</reference>
<evidence type="ECO:0000313" key="3">
    <source>
        <dbReference type="Proteomes" id="UP000255425"/>
    </source>
</evidence>
<feature type="transmembrane region" description="Helical" evidence="1">
    <location>
        <begin position="58"/>
        <end position="88"/>
    </location>
</feature>
<keyword evidence="3" id="KW-1185">Reference proteome</keyword>
<protein>
    <submittedName>
        <fullName evidence="2">Uncharacterized protein</fullName>
    </submittedName>
</protein>
<keyword evidence="1" id="KW-0472">Membrane</keyword>
<dbReference type="Proteomes" id="UP000255425">
    <property type="component" value="Unassembled WGS sequence"/>
</dbReference>
<keyword evidence="1" id="KW-0812">Transmembrane</keyword>
<feature type="transmembrane region" description="Helical" evidence="1">
    <location>
        <begin position="29"/>
        <end position="51"/>
    </location>
</feature>
<dbReference type="AlphaFoldDB" id="A0A380H2P3"/>